<keyword evidence="1" id="KW-0808">Transferase</keyword>
<dbReference type="RefSeq" id="WP_148947045.1">
    <property type="nucleotide sequence ID" value="NZ_VTEH01000008.1"/>
</dbReference>
<dbReference type="EMBL" id="VTEH01000008">
    <property type="protein sequence ID" value="TYR75122.1"/>
    <property type="molecule type" value="Genomic_DNA"/>
</dbReference>
<proteinExistence type="predicted"/>
<dbReference type="SUPFAM" id="SSF81301">
    <property type="entry name" value="Nucleotidyltransferase"/>
    <property type="match status" value="1"/>
</dbReference>
<organism evidence="3 4">
    <name type="scientific">Rossellomorea vietnamensis</name>
    <dbReference type="NCBI Taxonomy" id="218284"/>
    <lineage>
        <taxon>Bacteria</taxon>
        <taxon>Bacillati</taxon>
        <taxon>Bacillota</taxon>
        <taxon>Bacilli</taxon>
        <taxon>Bacillales</taxon>
        <taxon>Bacillaceae</taxon>
        <taxon>Rossellomorea</taxon>
    </lineage>
</organism>
<reference evidence="3 4" key="1">
    <citation type="submission" date="2019-08" db="EMBL/GenBank/DDBJ databases">
        <title>Bacillus genomes from the desert of Cuatro Cienegas, Coahuila.</title>
        <authorList>
            <person name="Olmedo-Alvarez G."/>
        </authorList>
    </citation>
    <scope>NUCLEOTIDE SEQUENCE [LARGE SCALE GENOMIC DNA]</scope>
    <source>
        <strain evidence="3 4">CH40_1T</strain>
    </source>
</reference>
<evidence type="ECO:0000256" key="1">
    <source>
        <dbReference type="ARBA" id="ARBA00022679"/>
    </source>
</evidence>
<comment type="caution">
    <text evidence="3">The sequence shown here is derived from an EMBL/GenBank/DDBJ whole genome shotgun (WGS) entry which is preliminary data.</text>
</comment>
<accession>A0A5D4KD54</accession>
<dbReference type="GO" id="GO:0016740">
    <property type="term" value="F:transferase activity"/>
    <property type="evidence" value="ECO:0007669"/>
    <property type="project" value="UniProtKB-KW"/>
</dbReference>
<evidence type="ECO:0000259" key="2">
    <source>
        <dbReference type="Pfam" id="PF13427"/>
    </source>
</evidence>
<feature type="domain" description="Adenylyltransferase AadA C-terminal" evidence="2">
    <location>
        <begin position="169"/>
        <end position="257"/>
    </location>
</feature>
<gene>
    <name evidence="3" type="ORF">FZC79_11955</name>
</gene>
<dbReference type="InterPro" id="IPR043519">
    <property type="entry name" value="NT_sf"/>
</dbReference>
<protein>
    <submittedName>
        <fullName evidence="3">DUF4111 domain-containing protein</fullName>
    </submittedName>
</protein>
<dbReference type="InterPro" id="IPR025184">
    <property type="entry name" value="AadA_C"/>
</dbReference>
<dbReference type="Pfam" id="PF13427">
    <property type="entry name" value="AadA_C"/>
    <property type="match status" value="1"/>
</dbReference>
<evidence type="ECO:0000313" key="3">
    <source>
        <dbReference type="EMBL" id="TYR75122.1"/>
    </source>
</evidence>
<sequence>MIILLHTSIQEVLQKYISLWNLRLPDKLEGLYLHGSIVLDAYVKGSSDIDFAAVTRKRLAEAELHILKKIHEEIAEQFEPTELDGMFIVWEDLGRIRPDDNAPFPYYTGGELKWDTEFNPVTWVLLREKGISVLGPDITKLPFDASKELLTTYVRENMNCYWRMRIERLENSLDQEINPSSNEISEEVEWTVLGLLRQYFTLKESNITSKAGAGEYGLLNLQEIWHPIIHEALNIRRNKYVKLFQSDKERMLETAKFSKYLIYHCNKMVQDK</sequence>
<dbReference type="Proteomes" id="UP000323317">
    <property type="component" value="Unassembled WGS sequence"/>
</dbReference>
<evidence type="ECO:0000313" key="4">
    <source>
        <dbReference type="Proteomes" id="UP000323317"/>
    </source>
</evidence>
<dbReference type="AlphaFoldDB" id="A0A5D4KD54"/>
<name>A0A5D4KD54_9BACI</name>